<name>A0A327ZQ18_9STAP</name>
<accession>A0A327ZQ18</accession>
<dbReference type="InterPro" id="IPR031989">
    <property type="entry name" value="DUF5067"/>
</dbReference>
<dbReference type="InterPro" id="IPR029050">
    <property type="entry name" value="Immunoprotect_excell_Ig-like"/>
</dbReference>
<evidence type="ECO:0000313" key="5">
    <source>
        <dbReference type="Proteomes" id="UP000249808"/>
    </source>
</evidence>
<evidence type="ECO:0000313" key="4">
    <source>
        <dbReference type="EMBL" id="RAK44317.1"/>
    </source>
</evidence>
<gene>
    <name evidence="4" type="ORF">BHU61_09135</name>
</gene>
<dbReference type="PROSITE" id="PS51257">
    <property type="entry name" value="PROKAR_LIPOPROTEIN"/>
    <property type="match status" value="1"/>
</dbReference>
<feature type="domain" description="DUF5067" evidence="3">
    <location>
        <begin position="37"/>
        <end position="170"/>
    </location>
</feature>
<dbReference type="Proteomes" id="UP000249808">
    <property type="component" value="Unassembled WGS sequence"/>
</dbReference>
<dbReference type="EMBL" id="PZJH01000004">
    <property type="protein sequence ID" value="RAK44317.1"/>
    <property type="molecule type" value="Genomic_DNA"/>
</dbReference>
<keyword evidence="1" id="KW-0732">Signal</keyword>
<dbReference type="Gene3D" id="2.60.40.1240">
    <property type="match status" value="1"/>
</dbReference>
<reference evidence="4 5" key="1">
    <citation type="journal article" date="2018" name="Front. Microbiol.">
        <title>Description and Comparative Genomics of Macrococcus caseolyticus subsp. hominis subsp. nov., Macrococcus goetzii sp. nov., Macrococcus epidermidis sp. nov., and Macrococcus bohemicus sp. nov., Novel Macrococci From Human Clinical Material With Virulence Potential and Suspected Uptake of Foreign DNA by Natural Transformation.</title>
        <authorList>
            <person name="Maslanova I."/>
            <person name="Wertheimer Z."/>
            <person name="Sedlacek I."/>
            <person name="Svec P."/>
            <person name="Indrakova A."/>
            <person name="Kovarovic V."/>
            <person name="Schumann P."/>
            <person name="Sproer C."/>
            <person name="Kralova S."/>
            <person name="Sedo O."/>
            <person name="Kristofova L."/>
            <person name="Vrbovska V."/>
            <person name="Fuzik T."/>
            <person name="Petras P."/>
            <person name="Zdrahal Z."/>
            <person name="Ruzickova V."/>
            <person name="Doskar J."/>
            <person name="Pantucek R."/>
        </authorList>
    </citation>
    <scope>NUCLEOTIDE SEQUENCE [LARGE SCALE GENOMIC DNA]</scope>
    <source>
        <strain evidence="4 5">01/688</strain>
    </source>
</reference>
<keyword evidence="5" id="KW-1185">Reference proteome</keyword>
<comment type="caution">
    <text evidence="4">The sequence shown here is derived from an EMBL/GenBank/DDBJ whole genome shotgun (WGS) entry which is preliminary data.</text>
</comment>
<dbReference type="RefSeq" id="WP_111716330.1">
    <property type="nucleotide sequence ID" value="NZ_JBHSSR010000002.1"/>
</dbReference>
<sequence length="186" mass="20504">MNFKLLSTTILATSVLLGACGGEQATKENKSETTAKKVEKEQPKKEENTGLKDNTAILNDIDVKVLETEFIPKGTYEGQEKDQLGIIYEVKNKSDKEIDALSGWLATFEATQDSKDTIRKLDVGMSPQTDKYKPFLDTQMDIIKKDGTLKNGIAYDLEDTTTPVILKASKGVGGEKLGEIEVKIEK</sequence>
<proteinExistence type="predicted"/>
<feature type="compositionally biased region" description="Basic and acidic residues" evidence="2">
    <location>
        <begin position="25"/>
        <end position="50"/>
    </location>
</feature>
<evidence type="ECO:0000256" key="2">
    <source>
        <dbReference type="SAM" id="MobiDB-lite"/>
    </source>
</evidence>
<dbReference type="Pfam" id="PF16729">
    <property type="entry name" value="DUF5067"/>
    <property type="match status" value="1"/>
</dbReference>
<evidence type="ECO:0000259" key="3">
    <source>
        <dbReference type="Pfam" id="PF16729"/>
    </source>
</evidence>
<protein>
    <submittedName>
        <fullName evidence="4">DUF5067 domain-containing protein</fullName>
    </submittedName>
</protein>
<dbReference type="AlphaFoldDB" id="A0A327ZQ18"/>
<evidence type="ECO:0000256" key="1">
    <source>
        <dbReference type="ARBA" id="ARBA00022729"/>
    </source>
</evidence>
<feature type="region of interest" description="Disordered" evidence="2">
    <location>
        <begin position="24"/>
        <end position="53"/>
    </location>
</feature>
<organism evidence="4 5">
    <name type="scientific">Macrococcus epidermidis</name>
    <dbReference type="NCBI Taxonomy" id="1902580"/>
    <lineage>
        <taxon>Bacteria</taxon>
        <taxon>Bacillati</taxon>
        <taxon>Bacillota</taxon>
        <taxon>Bacilli</taxon>
        <taxon>Bacillales</taxon>
        <taxon>Staphylococcaceae</taxon>
        <taxon>Macrococcus</taxon>
    </lineage>
</organism>